<accession>A0A8T0ECQ6</accession>
<feature type="region of interest" description="Disordered" evidence="1">
    <location>
        <begin position="105"/>
        <end position="126"/>
    </location>
</feature>
<protein>
    <submittedName>
        <fullName evidence="2">Uncharacterized protein</fullName>
    </submittedName>
</protein>
<sequence>MELGDKRPSDLLRQMKSLAGNSISDEVIKSLWLQRLPQQAQAILSINKDAIDNIALMAGKIIAVYNTSEIFQVTKVGSLPKSASSADRHKLELQANTAALTNEFHEFSRNTRSRSKSREYGKRPRYKSRPNRYEFCCYHHKFGRNPKKMSETMSV</sequence>
<keyword evidence="3" id="KW-1185">Reference proteome</keyword>
<evidence type="ECO:0000313" key="3">
    <source>
        <dbReference type="Proteomes" id="UP000807504"/>
    </source>
</evidence>
<proteinExistence type="predicted"/>
<evidence type="ECO:0000256" key="1">
    <source>
        <dbReference type="SAM" id="MobiDB-lite"/>
    </source>
</evidence>
<comment type="caution">
    <text evidence="2">The sequence shown here is derived from an EMBL/GenBank/DDBJ whole genome shotgun (WGS) entry which is preliminary data.</text>
</comment>
<organism evidence="2 3">
    <name type="scientific">Argiope bruennichi</name>
    <name type="common">Wasp spider</name>
    <name type="synonym">Aranea bruennichi</name>
    <dbReference type="NCBI Taxonomy" id="94029"/>
    <lineage>
        <taxon>Eukaryota</taxon>
        <taxon>Metazoa</taxon>
        <taxon>Ecdysozoa</taxon>
        <taxon>Arthropoda</taxon>
        <taxon>Chelicerata</taxon>
        <taxon>Arachnida</taxon>
        <taxon>Araneae</taxon>
        <taxon>Araneomorphae</taxon>
        <taxon>Entelegynae</taxon>
        <taxon>Araneoidea</taxon>
        <taxon>Araneidae</taxon>
        <taxon>Argiope</taxon>
    </lineage>
</organism>
<dbReference type="PANTHER" id="PTHR33327:SF3">
    <property type="entry name" value="RNA-DIRECTED DNA POLYMERASE"/>
    <property type="match status" value="1"/>
</dbReference>
<gene>
    <name evidence="2" type="ORF">HNY73_018389</name>
</gene>
<dbReference type="Proteomes" id="UP000807504">
    <property type="component" value="Unassembled WGS sequence"/>
</dbReference>
<name>A0A8T0ECQ6_ARGBR</name>
<dbReference type="EMBL" id="JABXBU010002228">
    <property type="protein sequence ID" value="KAF8770912.1"/>
    <property type="molecule type" value="Genomic_DNA"/>
</dbReference>
<reference evidence="2" key="1">
    <citation type="journal article" date="2020" name="bioRxiv">
        <title>Chromosome-level reference genome of the European wasp spider Argiope bruennichi: a resource for studies on range expansion and evolutionary adaptation.</title>
        <authorList>
            <person name="Sheffer M.M."/>
            <person name="Hoppe A."/>
            <person name="Krehenwinkel H."/>
            <person name="Uhl G."/>
            <person name="Kuss A.W."/>
            <person name="Jensen L."/>
            <person name="Jensen C."/>
            <person name="Gillespie R.G."/>
            <person name="Hoff K.J."/>
            <person name="Prost S."/>
        </authorList>
    </citation>
    <scope>NUCLEOTIDE SEQUENCE</scope>
</reference>
<dbReference type="AlphaFoldDB" id="A0A8T0ECQ6"/>
<reference evidence="2" key="2">
    <citation type="submission" date="2020-06" db="EMBL/GenBank/DDBJ databases">
        <authorList>
            <person name="Sheffer M."/>
        </authorList>
    </citation>
    <scope>NUCLEOTIDE SEQUENCE</scope>
</reference>
<evidence type="ECO:0000313" key="2">
    <source>
        <dbReference type="EMBL" id="KAF8770912.1"/>
    </source>
</evidence>
<dbReference type="PANTHER" id="PTHR33327">
    <property type="entry name" value="ENDONUCLEASE"/>
    <property type="match status" value="1"/>
</dbReference>